<comment type="caution">
    <text evidence="4">The sequence shown here is derived from an EMBL/GenBank/DDBJ whole genome shotgun (WGS) entry which is preliminary data.</text>
</comment>
<feature type="domain" description="Phage capsid-like C-terminal" evidence="3">
    <location>
        <begin position="114"/>
        <end position="399"/>
    </location>
</feature>
<comment type="subcellular location">
    <subcellularLocation>
        <location evidence="1">Virion</location>
    </subcellularLocation>
</comment>
<dbReference type="HOGENOM" id="CLU_041417_1_0_6"/>
<evidence type="ECO:0000313" key="5">
    <source>
        <dbReference type="Proteomes" id="UP000032871"/>
    </source>
</evidence>
<evidence type="ECO:0000256" key="2">
    <source>
        <dbReference type="SAM" id="Coils"/>
    </source>
</evidence>
<dbReference type="EMBL" id="AEPS01000010">
    <property type="protein sequence ID" value="EFU67191.1"/>
    <property type="molecule type" value="Genomic_DNA"/>
</dbReference>
<accession>E6KZJ6</accession>
<proteinExistence type="predicted"/>
<protein>
    <submittedName>
        <fullName evidence="4">Major head protein</fullName>
    </submittedName>
</protein>
<dbReference type="Pfam" id="PF05065">
    <property type="entry name" value="Phage_capsid"/>
    <property type="match status" value="1"/>
</dbReference>
<dbReference type="Gene3D" id="3.30.2320.10">
    <property type="entry name" value="hypothetical protein PF0899 domain"/>
    <property type="match status" value="1"/>
</dbReference>
<keyword evidence="2" id="KW-0175">Coiled coil</keyword>
<evidence type="ECO:0000313" key="4">
    <source>
        <dbReference type="EMBL" id="EFU67191.1"/>
    </source>
</evidence>
<sequence>MILKGLTMFKKLLELRQQKAEKVAAMRAMLDKAEQENRSLNDAENVDFEKLKDLVKQLSDEIARYETVADEERNIADKGKPVETRGKTFSNDELRHYIKTGELRNLSTTGQEDGGYTVIPQLDKDVMKRLTDDSVMRQICNVVRLPVGAKEYKKLVSAGGAVVAHGEEGQARNGTATPKLHEVTIALNPIYAYPKTTQEILDFSSIDVLGWLTDEITESFTETEETDLTGGDGTKKSKGFLSYERSTEADKVRAFGKLQKLEVAGADKITADTLIDLFYTLHSKYRKNAVWVMSSTIAAALQKLKNKNGDFIWRDGLTVDAPSTLLGRPVYFLETMPASGANKPVVAFGDFKRGYFIVDHETGVRTRPDNITEPGFYKVHTDKYLGDGVVDSNAIKFIEVTA</sequence>
<gene>
    <name evidence="4" type="ORF">HMPREF9064_1538</name>
</gene>
<dbReference type="InterPro" id="IPR024455">
    <property type="entry name" value="Phage_capsid"/>
</dbReference>
<feature type="coiled-coil region" evidence="2">
    <location>
        <begin position="16"/>
        <end position="75"/>
    </location>
</feature>
<keyword evidence="5" id="KW-1185">Reference proteome</keyword>
<dbReference type="InterPro" id="IPR054612">
    <property type="entry name" value="Phage_capsid-like_C"/>
</dbReference>
<evidence type="ECO:0000256" key="1">
    <source>
        <dbReference type="ARBA" id="ARBA00004328"/>
    </source>
</evidence>
<dbReference type="AlphaFoldDB" id="E6KZJ6"/>
<dbReference type="SUPFAM" id="SSF56563">
    <property type="entry name" value="Major capsid protein gp5"/>
    <property type="match status" value="1"/>
</dbReference>
<dbReference type="NCBIfam" id="TIGR01554">
    <property type="entry name" value="major_cap_HK97"/>
    <property type="match status" value="1"/>
</dbReference>
<evidence type="ECO:0000259" key="3">
    <source>
        <dbReference type="Pfam" id="PF05065"/>
    </source>
</evidence>
<organism evidence="4 5">
    <name type="scientific">Aggregatibacter segnis ATCC 33393</name>
    <dbReference type="NCBI Taxonomy" id="888057"/>
    <lineage>
        <taxon>Bacteria</taxon>
        <taxon>Pseudomonadati</taxon>
        <taxon>Pseudomonadota</taxon>
        <taxon>Gammaproteobacteria</taxon>
        <taxon>Pasteurellales</taxon>
        <taxon>Pasteurellaceae</taxon>
        <taxon>Aggregatibacter</taxon>
    </lineage>
</organism>
<name>E6KZJ6_9PAST</name>
<dbReference type="Proteomes" id="UP000032871">
    <property type="component" value="Unassembled WGS sequence"/>
</dbReference>
<reference evidence="4 5" key="1">
    <citation type="submission" date="2010-12" db="EMBL/GenBank/DDBJ databases">
        <authorList>
            <person name="Muzny D."/>
            <person name="Qin X."/>
            <person name="Deng J."/>
            <person name="Jiang H."/>
            <person name="Liu Y."/>
            <person name="Qu J."/>
            <person name="Song X.-Z."/>
            <person name="Zhang L."/>
            <person name="Thornton R."/>
            <person name="Coyle M."/>
            <person name="Francisco L."/>
            <person name="Jackson L."/>
            <person name="Javaid M."/>
            <person name="Korchina V."/>
            <person name="Kovar C."/>
            <person name="Mata R."/>
            <person name="Mathew T."/>
            <person name="Ngo R."/>
            <person name="Nguyen L."/>
            <person name="Nguyen N."/>
            <person name="Okwuonu G."/>
            <person name="Ongeri F."/>
            <person name="Pham C."/>
            <person name="Simmons D."/>
            <person name="Wilczek-Boney K."/>
            <person name="Hale W."/>
            <person name="Jakkamsetti A."/>
            <person name="Pham P."/>
            <person name="Ruth R."/>
            <person name="San Lucas F."/>
            <person name="Warren J."/>
            <person name="Zhang J."/>
            <person name="Zhao Z."/>
            <person name="Zhou C."/>
            <person name="Zhu D."/>
            <person name="Lee S."/>
            <person name="Bess C."/>
            <person name="Blankenburg K."/>
            <person name="Forbes L."/>
            <person name="Fu Q."/>
            <person name="Gubbala S."/>
            <person name="Hirani K."/>
            <person name="Jayaseelan J.C."/>
            <person name="Lara F."/>
            <person name="Munidasa M."/>
            <person name="Palculict T."/>
            <person name="Patil S."/>
            <person name="Pu L.-L."/>
            <person name="Saada N."/>
            <person name="Tang L."/>
            <person name="Weissenberger G."/>
            <person name="Zhu Y."/>
            <person name="Hemphill L."/>
            <person name="Shang Y."/>
            <person name="Youmans B."/>
            <person name="Ayvaz T."/>
            <person name="Ross M."/>
            <person name="Santibanez J."/>
            <person name="Aqrawi P."/>
            <person name="Gross S."/>
            <person name="Joshi V."/>
            <person name="Fowler G."/>
            <person name="Nazareth L."/>
            <person name="Reid J."/>
            <person name="Worley K."/>
            <person name="Petrosino J."/>
            <person name="Highlander S."/>
            <person name="Gibbs R."/>
        </authorList>
    </citation>
    <scope>NUCLEOTIDE SEQUENCE [LARGE SCALE GENOMIC DNA]</scope>
    <source>
        <strain evidence="4 5">ATCC 33393</strain>
    </source>
</reference>